<organism evidence="3 4">
    <name type="scientific">Nocardiopsis exhalans</name>
    <dbReference type="NCBI Taxonomy" id="163604"/>
    <lineage>
        <taxon>Bacteria</taxon>
        <taxon>Bacillati</taxon>
        <taxon>Actinomycetota</taxon>
        <taxon>Actinomycetes</taxon>
        <taxon>Streptosporangiales</taxon>
        <taxon>Nocardiopsidaceae</taxon>
        <taxon>Nocardiopsis</taxon>
    </lineage>
</organism>
<keyword evidence="4" id="KW-1185">Reference proteome</keyword>
<gene>
    <name evidence="3" type="ORF">NE857_01990</name>
</gene>
<evidence type="ECO:0000313" key="3">
    <source>
        <dbReference type="EMBL" id="USY20455.1"/>
    </source>
</evidence>
<sequence length="647" mass="71603">MLGDLRWHKLDTPEPLVEQLKQFAFAMLDKPVPASLLGASAGDLAAVSTVSIRIRDLVVFVNWMASRDQHRFGDITTEDLEAYLGHVRELPRSLPRQAALLQAVRTLWGFAPLMPPHARLDPGGPPWNGELPNRLIGAVVSNRTNRTPRIAPATMEPLLAWALRMVEDIGPDIQQAWAAFVRFRSGAQPFHVGLDGMDTDQRITAFIDEAQRDGLSLPGRIDASELKINWEAFSRMLGLRRSISNPHHRARVQQAGLPIGGDVGLATIAGQINGRPWRERPIGTLEIRRFVRLLTAACFVVVCYLSGARPGEVLNLRRGCRGTDPATGELQISGRRGKGRGRSAAEQQTRTWTVVEPVHAAIAVLETLTDGDLLFPASPGRAGKPSRPSDRYARGTDSINRDIEDLITWVNNTLSPDGTALIPEDPTRHIHAARFRRTLAYFIVRRHRGLIAAALQYGHVSTKVTLSYSGMADTGWLDDLTLERLEMVMDQLDTDWSTLQAGESVSGPSATDYRMRVTASVRFAGRVVNTPRGARRLLAQADPNIHHGAGMTCVWRKETALCRKSKLEAGLPAEDVPDESECRSACQNLAYTDRDISELSQRLDQLENGADDELVPRPIRNRLTAQAEGLKQIIQRHRQATAQEQPR</sequence>
<evidence type="ECO:0000256" key="1">
    <source>
        <dbReference type="ARBA" id="ARBA00023172"/>
    </source>
</evidence>
<dbReference type="RefSeq" id="WP_254419521.1">
    <property type="nucleotide sequence ID" value="NZ_BAAAJB010000029.1"/>
</dbReference>
<name>A0ABY5DAN8_9ACTN</name>
<feature type="region of interest" description="Disordered" evidence="2">
    <location>
        <begin position="376"/>
        <end position="395"/>
    </location>
</feature>
<dbReference type="SUPFAM" id="SSF56349">
    <property type="entry name" value="DNA breaking-rejoining enzymes"/>
    <property type="match status" value="1"/>
</dbReference>
<dbReference type="InterPro" id="IPR011010">
    <property type="entry name" value="DNA_brk_join_enz"/>
</dbReference>
<reference evidence="3" key="1">
    <citation type="submission" date="2022-06" db="EMBL/GenBank/DDBJ databases">
        <authorList>
            <person name="Ping M."/>
        </authorList>
    </citation>
    <scope>NUCLEOTIDE SEQUENCE</scope>
    <source>
        <strain evidence="3">JCM11759T</strain>
    </source>
</reference>
<dbReference type="Proteomes" id="UP001055940">
    <property type="component" value="Chromosome"/>
</dbReference>
<proteinExistence type="predicted"/>
<dbReference type="Gene3D" id="1.10.443.10">
    <property type="entry name" value="Intergrase catalytic core"/>
    <property type="match status" value="1"/>
</dbReference>
<keyword evidence="1" id="KW-0233">DNA recombination</keyword>
<protein>
    <submittedName>
        <fullName evidence="3">Integrase</fullName>
    </submittedName>
</protein>
<dbReference type="InterPro" id="IPR013762">
    <property type="entry name" value="Integrase-like_cat_sf"/>
</dbReference>
<dbReference type="EMBL" id="CP099837">
    <property type="protein sequence ID" value="USY20455.1"/>
    <property type="molecule type" value="Genomic_DNA"/>
</dbReference>
<evidence type="ECO:0000313" key="4">
    <source>
        <dbReference type="Proteomes" id="UP001055940"/>
    </source>
</evidence>
<evidence type="ECO:0000256" key="2">
    <source>
        <dbReference type="SAM" id="MobiDB-lite"/>
    </source>
</evidence>
<accession>A0ABY5DAN8</accession>